<evidence type="ECO:0000313" key="1">
    <source>
        <dbReference type="EMBL" id="BES99625.1"/>
    </source>
</evidence>
<sequence>MRGRGARVRRVLGAQQSTGRLFSARCPPSTPQVSNMVSAGDMMYSRVASLLNGAKAFSSGKRRTME</sequence>
<gene>
    <name evidence="1" type="ORF">NTJ_12442</name>
</gene>
<accession>A0ABN7B5D6</accession>
<name>A0ABN7B5D6_9HEMI</name>
<keyword evidence="2" id="KW-1185">Reference proteome</keyword>
<evidence type="ECO:0000313" key="2">
    <source>
        <dbReference type="Proteomes" id="UP001307889"/>
    </source>
</evidence>
<proteinExistence type="predicted"/>
<dbReference type="Proteomes" id="UP001307889">
    <property type="component" value="Chromosome 10"/>
</dbReference>
<reference evidence="1 2" key="1">
    <citation type="submission" date="2023-09" db="EMBL/GenBank/DDBJ databases">
        <title>Nesidiocoris tenuis whole genome shotgun sequence.</title>
        <authorList>
            <person name="Shibata T."/>
            <person name="Shimoda M."/>
            <person name="Kobayashi T."/>
            <person name="Uehara T."/>
        </authorList>
    </citation>
    <scope>NUCLEOTIDE SEQUENCE [LARGE SCALE GENOMIC DNA]</scope>
    <source>
        <strain evidence="1 2">Japan</strain>
    </source>
</reference>
<organism evidence="1 2">
    <name type="scientific">Nesidiocoris tenuis</name>
    <dbReference type="NCBI Taxonomy" id="355587"/>
    <lineage>
        <taxon>Eukaryota</taxon>
        <taxon>Metazoa</taxon>
        <taxon>Ecdysozoa</taxon>
        <taxon>Arthropoda</taxon>
        <taxon>Hexapoda</taxon>
        <taxon>Insecta</taxon>
        <taxon>Pterygota</taxon>
        <taxon>Neoptera</taxon>
        <taxon>Paraneoptera</taxon>
        <taxon>Hemiptera</taxon>
        <taxon>Heteroptera</taxon>
        <taxon>Panheteroptera</taxon>
        <taxon>Cimicomorpha</taxon>
        <taxon>Miridae</taxon>
        <taxon>Dicyphina</taxon>
        <taxon>Nesidiocoris</taxon>
    </lineage>
</organism>
<protein>
    <submittedName>
        <fullName evidence="1">Uncharacterized protein</fullName>
    </submittedName>
</protein>
<dbReference type="EMBL" id="AP028918">
    <property type="protein sequence ID" value="BES99625.1"/>
    <property type="molecule type" value="Genomic_DNA"/>
</dbReference>